<evidence type="ECO:0000256" key="6">
    <source>
        <dbReference type="PROSITE-ProRule" id="PRU00169"/>
    </source>
</evidence>
<keyword evidence="4" id="KW-0808">Transferase</keyword>
<dbReference type="InterPro" id="IPR011006">
    <property type="entry name" value="CheY-like_superfamily"/>
</dbReference>
<dbReference type="Gene3D" id="3.40.50.2300">
    <property type="match status" value="1"/>
</dbReference>
<dbReference type="SMART" id="SM00388">
    <property type="entry name" value="HisKA"/>
    <property type="match status" value="1"/>
</dbReference>
<comment type="caution">
    <text evidence="10">The sequence shown here is derived from an EMBL/GenBank/DDBJ whole genome shotgun (WGS) entry which is preliminary data.</text>
</comment>
<evidence type="ECO:0000259" key="8">
    <source>
        <dbReference type="PROSITE" id="PS50109"/>
    </source>
</evidence>
<dbReference type="eggNOG" id="COG0745">
    <property type="taxonomic scope" value="Bacteria"/>
</dbReference>
<dbReference type="InterPro" id="IPR003594">
    <property type="entry name" value="HATPase_dom"/>
</dbReference>
<dbReference type="EMBL" id="AMZN01000001">
    <property type="protein sequence ID" value="ELR73924.1"/>
    <property type="molecule type" value="Genomic_DNA"/>
</dbReference>
<dbReference type="OrthoDB" id="9766459at2"/>
<dbReference type="RefSeq" id="WP_009577517.1">
    <property type="nucleotide sequence ID" value="NZ_AMZN01000001.1"/>
</dbReference>
<reference evidence="10 11" key="1">
    <citation type="submission" date="2012-12" db="EMBL/GenBank/DDBJ databases">
        <title>Genome assembly of Fulvivirga imtechensis AK7.</title>
        <authorList>
            <person name="Nupur N."/>
            <person name="Khatri I."/>
            <person name="Kumar R."/>
            <person name="Subramanian S."/>
            <person name="Pinnaka A."/>
        </authorList>
    </citation>
    <scope>NUCLEOTIDE SEQUENCE [LARGE SCALE GENOMIC DNA]</scope>
    <source>
        <strain evidence="10 11">AK7</strain>
    </source>
</reference>
<dbReference type="EC" id="2.7.13.3" evidence="2"/>
<protein>
    <recommendedName>
        <fullName evidence="2">histidine kinase</fullName>
        <ecNumber evidence="2">2.7.13.3</ecNumber>
    </recommendedName>
</protein>
<dbReference type="Pfam" id="PF00072">
    <property type="entry name" value="Response_reg"/>
    <property type="match status" value="1"/>
</dbReference>
<sequence length="381" mass="43790">MQAIEQNHFNGTKIRPKILMVDDRRENLIALERLLKEIEVDLYPATSGNEALRLTLHHDFALALLDIQMPEMDGYELAGLLRQDEKTSRIPFIFISAIYTDHINVFKGYEKGAFSYITKPFEPKILINKVKFFMEKFQHEEALRCAHEALEQHVKDLKNANEELRSFSYSVSHDLRAPLRVISGYSNILLEDYGAKLDDEGKKIVNTIVRNTNKMSNLIDDILNFSRLTRQDKMLQNVNMNELVDTVFGELTEHLSERTIKYTRTDLQPAYGDKTMIRQLISNLLGNAIKYTGPCKKALIEVGGSREGKEYIYYVKDNGVGFDDQYKEKLFGVFQRLHKETEFEGTGIGLAIANKVVRHHGGRIWGESKPDQGATFFFTLK</sequence>
<dbReference type="GO" id="GO:0000155">
    <property type="term" value="F:phosphorelay sensor kinase activity"/>
    <property type="evidence" value="ECO:0007669"/>
    <property type="project" value="InterPro"/>
</dbReference>
<proteinExistence type="predicted"/>
<evidence type="ECO:0000259" key="9">
    <source>
        <dbReference type="PROSITE" id="PS50110"/>
    </source>
</evidence>
<dbReference type="Pfam" id="PF00512">
    <property type="entry name" value="HisKA"/>
    <property type="match status" value="1"/>
</dbReference>
<dbReference type="STRING" id="1237149.C900_00088"/>
<dbReference type="PANTHER" id="PTHR42878">
    <property type="entry name" value="TWO-COMPONENT HISTIDINE KINASE"/>
    <property type="match status" value="1"/>
</dbReference>
<feature type="coiled-coil region" evidence="7">
    <location>
        <begin position="140"/>
        <end position="167"/>
    </location>
</feature>
<accession>L8K1W0</accession>
<dbReference type="Pfam" id="PF02518">
    <property type="entry name" value="HATPase_c"/>
    <property type="match status" value="1"/>
</dbReference>
<dbReference type="GO" id="GO:0000156">
    <property type="term" value="F:phosphorelay response regulator activity"/>
    <property type="evidence" value="ECO:0007669"/>
    <property type="project" value="TreeGrafter"/>
</dbReference>
<feature type="domain" description="Response regulatory" evidence="9">
    <location>
        <begin position="17"/>
        <end position="134"/>
    </location>
</feature>
<dbReference type="SMART" id="SM00448">
    <property type="entry name" value="REC"/>
    <property type="match status" value="1"/>
</dbReference>
<dbReference type="Gene3D" id="3.30.565.10">
    <property type="entry name" value="Histidine kinase-like ATPase, C-terminal domain"/>
    <property type="match status" value="1"/>
</dbReference>
<evidence type="ECO:0000313" key="10">
    <source>
        <dbReference type="EMBL" id="ELR73924.1"/>
    </source>
</evidence>
<evidence type="ECO:0000256" key="5">
    <source>
        <dbReference type="ARBA" id="ARBA00022777"/>
    </source>
</evidence>
<dbReference type="eggNOG" id="COG4251">
    <property type="taxonomic scope" value="Bacteria"/>
</dbReference>
<keyword evidence="3 6" id="KW-0597">Phosphoprotein</keyword>
<keyword evidence="5" id="KW-0418">Kinase</keyword>
<dbReference type="InterPro" id="IPR036890">
    <property type="entry name" value="HATPase_C_sf"/>
</dbReference>
<feature type="domain" description="Histidine kinase" evidence="8">
    <location>
        <begin position="170"/>
        <end position="381"/>
    </location>
</feature>
<gene>
    <name evidence="10" type="ORF">C900_00088</name>
</gene>
<dbReference type="PROSITE" id="PS50109">
    <property type="entry name" value="HIS_KIN"/>
    <property type="match status" value="1"/>
</dbReference>
<comment type="catalytic activity">
    <reaction evidence="1">
        <text>ATP + protein L-histidine = ADP + protein N-phospho-L-histidine.</text>
        <dbReference type="EC" id="2.7.13.3"/>
    </reaction>
</comment>
<dbReference type="CDD" id="cd00082">
    <property type="entry name" value="HisKA"/>
    <property type="match status" value="1"/>
</dbReference>
<dbReference type="InterPro" id="IPR004358">
    <property type="entry name" value="Sig_transdc_His_kin-like_C"/>
</dbReference>
<dbReference type="Gene3D" id="1.10.287.130">
    <property type="match status" value="1"/>
</dbReference>
<dbReference type="GO" id="GO:0007234">
    <property type="term" value="P:osmosensory signaling via phosphorelay pathway"/>
    <property type="evidence" value="ECO:0007669"/>
    <property type="project" value="TreeGrafter"/>
</dbReference>
<name>L8K1W0_9BACT</name>
<dbReference type="SMART" id="SM00387">
    <property type="entry name" value="HATPase_c"/>
    <property type="match status" value="1"/>
</dbReference>
<dbReference type="PRINTS" id="PR00344">
    <property type="entry name" value="BCTRLSENSOR"/>
</dbReference>
<dbReference type="PANTHER" id="PTHR42878:SF15">
    <property type="entry name" value="BACTERIOPHYTOCHROME"/>
    <property type="match status" value="1"/>
</dbReference>
<dbReference type="PROSITE" id="PS50110">
    <property type="entry name" value="RESPONSE_REGULATORY"/>
    <property type="match status" value="1"/>
</dbReference>
<dbReference type="Proteomes" id="UP000011135">
    <property type="component" value="Unassembled WGS sequence"/>
</dbReference>
<evidence type="ECO:0000256" key="3">
    <source>
        <dbReference type="ARBA" id="ARBA00022553"/>
    </source>
</evidence>
<dbReference type="FunFam" id="3.30.565.10:FF:000006">
    <property type="entry name" value="Sensor histidine kinase WalK"/>
    <property type="match status" value="1"/>
</dbReference>
<keyword evidence="11" id="KW-1185">Reference proteome</keyword>
<dbReference type="SUPFAM" id="SSF52172">
    <property type="entry name" value="CheY-like"/>
    <property type="match status" value="1"/>
</dbReference>
<dbReference type="InterPro" id="IPR001789">
    <property type="entry name" value="Sig_transdc_resp-reg_receiver"/>
</dbReference>
<dbReference type="InterPro" id="IPR005467">
    <property type="entry name" value="His_kinase_dom"/>
</dbReference>
<evidence type="ECO:0000256" key="2">
    <source>
        <dbReference type="ARBA" id="ARBA00012438"/>
    </source>
</evidence>
<evidence type="ECO:0000256" key="1">
    <source>
        <dbReference type="ARBA" id="ARBA00000085"/>
    </source>
</evidence>
<organism evidence="10 11">
    <name type="scientific">Fulvivirga imtechensis AK7</name>
    <dbReference type="NCBI Taxonomy" id="1237149"/>
    <lineage>
        <taxon>Bacteria</taxon>
        <taxon>Pseudomonadati</taxon>
        <taxon>Bacteroidota</taxon>
        <taxon>Cytophagia</taxon>
        <taxon>Cytophagales</taxon>
        <taxon>Fulvivirgaceae</taxon>
        <taxon>Fulvivirga</taxon>
    </lineage>
</organism>
<dbReference type="SUPFAM" id="SSF55874">
    <property type="entry name" value="ATPase domain of HSP90 chaperone/DNA topoisomerase II/histidine kinase"/>
    <property type="match status" value="1"/>
</dbReference>
<feature type="modified residue" description="4-aspartylphosphate" evidence="6">
    <location>
        <position position="66"/>
    </location>
</feature>
<keyword evidence="7" id="KW-0175">Coiled coil</keyword>
<dbReference type="GO" id="GO:0030295">
    <property type="term" value="F:protein kinase activator activity"/>
    <property type="evidence" value="ECO:0007669"/>
    <property type="project" value="TreeGrafter"/>
</dbReference>
<dbReference type="InterPro" id="IPR050351">
    <property type="entry name" value="BphY/WalK/GraS-like"/>
</dbReference>
<dbReference type="InterPro" id="IPR003661">
    <property type="entry name" value="HisK_dim/P_dom"/>
</dbReference>
<dbReference type="AlphaFoldDB" id="L8K1W0"/>
<evidence type="ECO:0000256" key="7">
    <source>
        <dbReference type="SAM" id="Coils"/>
    </source>
</evidence>
<evidence type="ECO:0000313" key="11">
    <source>
        <dbReference type="Proteomes" id="UP000011135"/>
    </source>
</evidence>
<evidence type="ECO:0000256" key="4">
    <source>
        <dbReference type="ARBA" id="ARBA00022679"/>
    </source>
</evidence>